<dbReference type="GO" id="GO:0051301">
    <property type="term" value="P:cell division"/>
    <property type="evidence" value="ECO:0007669"/>
    <property type="project" value="UniProtKB-KW"/>
</dbReference>
<accession>A0A343X835</accession>
<dbReference type="PANTHER" id="PTHR38429">
    <property type="entry name" value="SEPTATION PROTEIN SPOVG-RELATED"/>
    <property type="match status" value="1"/>
</dbReference>
<evidence type="ECO:0000256" key="1">
    <source>
        <dbReference type="ARBA" id="ARBA00022618"/>
    </source>
</evidence>
<dbReference type="SUPFAM" id="SSF160537">
    <property type="entry name" value="SpoVG-like"/>
    <property type="match status" value="1"/>
</dbReference>
<dbReference type="InterPro" id="IPR007170">
    <property type="entry name" value="SpoVG"/>
</dbReference>
<organism evidence="4 5">
    <name type="scientific">Clostridium phage CPS2</name>
    <dbReference type="NCBI Taxonomy" id="2175605"/>
    <lineage>
        <taxon>Viruses</taxon>
        <taxon>Duplodnaviria</taxon>
        <taxon>Heunggongvirae</taxon>
        <taxon>Uroviricota</taxon>
        <taxon>Caudoviricetes</taxon>
        <taxon>Guelinviridae</taxon>
        <taxon>Brucesealvirus</taxon>
        <taxon>Brucesealvirus CPS2</taxon>
    </lineage>
</organism>
<keyword evidence="5" id="KW-1185">Reference proteome</keyword>
<proteinExistence type="predicted"/>
<evidence type="ECO:0008006" key="6">
    <source>
        <dbReference type="Google" id="ProtNLM"/>
    </source>
</evidence>
<sequence>MNITSVRVGIIPNPKNSIVGMATIEIDKCLVLSSMKIVEGKNGLFVSMPSMKGKDKEGKDGYRDVFYFMDKSKIDKLNEVIIAEYIKKSGESMEPVSDGDIPF</sequence>
<keyword evidence="1" id="KW-0132">Cell division</keyword>
<reference evidence="4 5" key="1">
    <citation type="journal article" date="2018" name="Viruses">
        <title>Clostridium perfringens Virulent Bacteriophage CPS2 and Its Thermostable Endolysin LysCPS2.</title>
        <authorList>
            <person name="Ha E."/>
            <person name="Son B."/>
            <person name="Ryu S."/>
        </authorList>
    </citation>
    <scope>NUCLEOTIDE SEQUENCE [LARGE SCALE GENOMIC DNA]</scope>
</reference>
<evidence type="ECO:0000256" key="2">
    <source>
        <dbReference type="ARBA" id="ARBA00023210"/>
    </source>
</evidence>
<name>A0A343X835_9CAUD</name>
<dbReference type="EMBL" id="MH248069">
    <property type="protein sequence ID" value="AWG96511.1"/>
    <property type="molecule type" value="Genomic_DNA"/>
</dbReference>
<keyword evidence="2" id="KW-0717">Septation</keyword>
<dbReference type="Pfam" id="PF04026">
    <property type="entry name" value="SpoVG"/>
    <property type="match status" value="1"/>
</dbReference>
<evidence type="ECO:0000313" key="5">
    <source>
        <dbReference type="Proteomes" id="UP000258330"/>
    </source>
</evidence>
<dbReference type="GO" id="GO:0030435">
    <property type="term" value="P:sporulation resulting in formation of a cellular spore"/>
    <property type="evidence" value="ECO:0007669"/>
    <property type="project" value="InterPro"/>
</dbReference>
<evidence type="ECO:0000313" key="4">
    <source>
        <dbReference type="EMBL" id="AWG96511.1"/>
    </source>
</evidence>
<dbReference type="Proteomes" id="UP000258330">
    <property type="component" value="Segment"/>
</dbReference>
<dbReference type="PANTHER" id="PTHR38429:SF1">
    <property type="entry name" value="SEPTATION PROTEIN SPOVG-RELATED"/>
    <property type="match status" value="1"/>
</dbReference>
<gene>
    <name evidence="4" type="ORF">CPS2_4</name>
</gene>
<keyword evidence="3" id="KW-0131">Cell cycle</keyword>
<protein>
    <recommendedName>
        <fullName evidence="6">SpoVG protein</fullName>
    </recommendedName>
</protein>
<dbReference type="InterPro" id="IPR036751">
    <property type="entry name" value="SpoVG_sf"/>
</dbReference>
<evidence type="ECO:0000256" key="3">
    <source>
        <dbReference type="ARBA" id="ARBA00023306"/>
    </source>
</evidence>
<dbReference type="Gene3D" id="3.30.1120.40">
    <property type="entry name" value="Stage V sporulation protein G"/>
    <property type="match status" value="1"/>
</dbReference>